<dbReference type="AlphaFoldDB" id="A0A437A9G7"/>
<feature type="compositionally biased region" description="Basic residues" evidence="1">
    <location>
        <begin position="36"/>
        <end position="46"/>
    </location>
</feature>
<comment type="caution">
    <text evidence="2">The sequence shown here is derived from an EMBL/GenBank/DDBJ whole genome shotgun (WGS) entry which is preliminary data.</text>
</comment>
<protein>
    <submittedName>
        <fullName evidence="2">Uncharacterized protein</fullName>
    </submittedName>
</protein>
<evidence type="ECO:0000313" key="2">
    <source>
        <dbReference type="EMBL" id="RVD87796.1"/>
    </source>
</evidence>
<reference evidence="2 3" key="1">
    <citation type="submission" date="2019-01" db="EMBL/GenBank/DDBJ databases">
        <title>Intercellular communication is required for trap formation in the nematode-trapping fungus Duddingtonia flagrans.</title>
        <authorList>
            <person name="Youssar L."/>
            <person name="Wernet V."/>
            <person name="Hensel N."/>
            <person name="Hildebrandt H.-G."/>
            <person name="Fischer R."/>
        </authorList>
    </citation>
    <scope>NUCLEOTIDE SEQUENCE [LARGE SCALE GENOMIC DNA]</scope>
    <source>
        <strain evidence="2 3">CBS H-5679</strain>
    </source>
</reference>
<accession>A0A437A9G7</accession>
<organism evidence="2 3">
    <name type="scientific">Arthrobotrys flagrans</name>
    <name type="common">Nematode-trapping fungus</name>
    <name type="synonym">Trichothecium flagrans</name>
    <dbReference type="NCBI Taxonomy" id="97331"/>
    <lineage>
        <taxon>Eukaryota</taxon>
        <taxon>Fungi</taxon>
        <taxon>Dikarya</taxon>
        <taxon>Ascomycota</taxon>
        <taxon>Pezizomycotina</taxon>
        <taxon>Orbiliomycetes</taxon>
        <taxon>Orbiliales</taxon>
        <taxon>Orbiliaceae</taxon>
        <taxon>Arthrobotrys</taxon>
    </lineage>
</organism>
<name>A0A437A9G7_ARTFL</name>
<sequence>MSDKLYQTLVRGVNCKYNSPSAQYDRETRERGSKSPTRRGFRKRGNLSKIQSKLADAALRICISRLESDYLVR</sequence>
<dbReference type="EMBL" id="SAEB01000003">
    <property type="protein sequence ID" value="RVD87796.1"/>
    <property type="molecule type" value="Genomic_DNA"/>
</dbReference>
<gene>
    <name evidence="2" type="ORF">DFL_002006</name>
</gene>
<proteinExistence type="predicted"/>
<dbReference type="VEuPathDB" id="FungiDB:DFL_002006"/>
<evidence type="ECO:0000313" key="3">
    <source>
        <dbReference type="Proteomes" id="UP000283090"/>
    </source>
</evidence>
<dbReference type="RefSeq" id="XP_067493340.1">
    <property type="nucleotide sequence ID" value="XM_067630725.1"/>
</dbReference>
<evidence type="ECO:0000256" key="1">
    <source>
        <dbReference type="SAM" id="MobiDB-lite"/>
    </source>
</evidence>
<keyword evidence="3" id="KW-1185">Reference proteome</keyword>
<dbReference type="GeneID" id="93584317"/>
<feature type="region of interest" description="Disordered" evidence="1">
    <location>
        <begin position="20"/>
        <end position="46"/>
    </location>
</feature>
<feature type="compositionally biased region" description="Basic and acidic residues" evidence="1">
    <location>
        <begin position="24"/>
        <end position="33"/>
    </location>
</feature>
<dbReference type="Proteomes" id="UP000283090">
    <property type="component" value="Unassembled WGS sequence"/>
</dbReference>